<dbReference type="Pfam" id="PF00463">
    <property type="entry name" value="ICL"/>
    <property type="match status" value="1"/>
</dbReference>
<gene>
    <name evidence="2" type="ORF">METZ01_LOCUS49504</name>
</gene>
<dbReference type="Gene3D" id="3.20.20.60">
    <property type="entry name" value="Phosphoenolpyruvate-binding domains"/>
    <property type="match status" value="1"/>
</dbReference>
<name>A0A381RXV1_9ZZZZ</name>
<sequence>MINYKDLITEFKNLKNSKGTLLGGVDPEHAARMKLQNRFSTGLDIANYTAEIMHQDMKDYDKDPSNYTQSLGCWHGFTAQQMVMAVKKYQKTTSKSYVYLSGWMVAGLRSEFGPLPDQSMHEKTSVPALINEIYTFLKQADARELQHAFLELDEAREKGTNEEKIIEKIDNFETHVVPIIADIDAGFGNEEATYLLAKKMIEAGACCIQIENQVSDAKQCGHQAGKVTVPHEDFLSKINAIRYAYLELGVNNGLIVARTDSLGAGLTQKVPVSK</sequence>
<protein>
    <recommendedName>
        <fullName evidence="3">Isocitrate lyase</fullName>
    </recommendedName>
</protein>
<dbReference type="InterPro" id="IPR015813">
    <property type="entry name" value="Pyrv/PenolPyrv_kinase-like_dom"/>
</dbReference>
<feature type="non-terminal residue" evidence="2">
    <location>
        <position position="274"/>
    </location>
</feature>
<dbReference type="AlphaFoldDB" id="A0A381RXV1"/>
<proteinExistence type="predicted"/>
<dbReference type="GO" id="GO:0019752">
    <property type="term" value="P:carboxylic acid metabolic process"/>
    <property type="evidence" value="ECO:0007669"/>
    <property type="project" value="InterPro"/>
</dbReference>
<dbReference type="InterPro" id="IPR006254">
    <property type="entry name" value="Isocitrate_lyase"/>
</dbReference>
<dbReference type="EMBL" id="UINC01002435">
    <property type="protein sequence ID" value="SUZ96650.1"/>
    <property type="molecule type" value="Genomic_DNA"/>
</dbReference>
<dbReference type="InterPro" id="IPR040442">
    <property type="entry name" value="Pyrv_kinase-like_dom_sf"/>
</dbReference>
<dbReference type="GO" id="GO:0004451">
    <property type="term" value="F:isocitrate lyase activity"/>
    <property type="evidence" value="ECO:0007669"/>
    <property type="project" value="InterPro"/>
</dbReference>
<reference evidence="2" key="1">
    <citation type="submission" date="2018-05" db="EMBL/GenBank/DDBJ databases">
        <authorList>
            <person name="Lanie J.A."/>
            <person name="Ng W.-L."/>
            <person name="Kazmierczak K.M."/>
            <person name="Andrzejewski T.M."/>
            <person name="Davidsen T.M."/>
            <person name="Wayne K.J."/>
            <person name="Tettelin H."/>
            <person name="Glass J.I."/>
            <person name="Rusch D."/>
            <person name="Podicherti R."/>
            <person name="Tsui H.-C.T."/>
            <person name="Winkler M.E."/>
        </authorList>
    </citation>
    <scope>NUCLEOTIDE SEQUENCE</scope>
</reference>
<dbReference type="InterPro" id="IPR039556">
    <property type="entry name" value="ICL/PEPM"/>
</dbReference>
<evidence type="ECO:0008006" key="3">
    <source>
        <dbReference type="Google" id="ProtNLM"/>
    </source>
</evidence>
<evidence type="ECO:0000313" key="2">
    <source>
        <dbReference type="EMBL" id="SUZ96650.1"/>
    </source>
</evidence>
<evidence type="ECO:0000256" key="1">
    <source>
        <dbReference type="ARBA" id="ARBA00023239"/>
    </source>
</evidence>
<dbReference type="NCBIfam" id="NF005074">
    <property type="entry name" value="PRK06498.1"/>
    <property type="match status" value="1"/>
</dbReference>
<keyword evidence="1" id="KW-0456">Lyase</keyword>
<dbReference type="PANTHER" id="PTHR21631">
    <property type="entry name" value="ISOCITRATE LYASE/MALATE SYNTHASE"/>
    <property type="match status" value="1"/>
</dbReference>
<dbReference type="CDD" id="cd00377">
    <property type="entry name" value="ICL_PEPM"/>
    <property type="match status" value="1"/>
</dbReference>
<organism evidence="2">
    <name type="scientific">marine metagenome</name>
    <dbReference type="NCBI Taxonomy" id="408172"/>
    <lineage>
        <taxon>unclassified sequences</taxon>
        <taxon>metagenomes</taxon>
        <taxon>ecological metagenomes</taxon>
    </lineage>
</organism>
<accession>A0A381RXV1</accession>
<dbReference type="PANTHER" id="PTHR21631:SF3">
    <property type="entry name" value="BIFUNCTIONAL GLYOXYLATE CYCLE PROTEIN"/>
    <property type="match status" value="1"/>
</dbReference>
<dbReference type="SUPFAM" id="SSF51621">
    <property type="entry name" value="Phosphoenolpyruvate/pyruvate domain"/>
    <property type="match status" value="1"/>
</dbReference>
<dbReference type="PIRSF" id="PIRSF001362">
    <property type="entry name" value="Isocit_lyase"/>
    <property type="match status" value="1"/>
</dbReference>